<gene>
    <name evidence="1" type="ORF">H7F21_07670</name>
</gene>
<evidence type="ECO:0000313" key="2">
    <source>
        <dbReference type="Proteomes" id="UP000533900"/>
    </source>
</evidence>
<evidence type="ECO:0000313" key="1">
    <source>
        <dbReference type="EMBL" id="MBC2844965.1"/>
    </source>
</evidence>
<dbReference type="CDD" id="cd07820">
    <property type="entry name" value="SRPBCC_3"/>
    <property type="match status" value="1"/>
</dbReference>
<reference evidence="1" key="1">
    <citation type="submission" date="2020-08" db="EMBL/GenBank/DDBJ databases">
        <title>Winogradskyella ouciana sp. nov., isolated from the hadal seawater of the Mariana Trench.</title>
        <authorList>
            <person name="He X."/>
        </authorList>
    </citation>
    <scope>NUCLEOTIDE SEQUENCE [LARGE SCALE GENOMIC DNA]</scope>
    <source>
        <strain evidence="1">KCTC 52348</strain>
    </source>
</reference>
<comment type="caution">
    <text evidence="1">The sequence shown here is derived from an EMBL/GenBank/DDBJ whole genome shotgun (WGS) entry which is preliminary data.</text>
</comment>
<dbReference type="EMBL" id="JACLCP010000002">
    <property type="protein sequence ID" value="MBC2844965.1"/>
    <property type="molecule type" value="Genomic_DNA"/>
</dbReference>
<dbReference type="SUPFAM" id="SSF55961">
    <property type="entry name" value="Bet v1-like"/>
    <property type="match status" value="1"/>
</dbReference>
<dbReference type="Gene3D" id="3.30.530.20">
    <property type="match status" value="1"/>
</dbReference>
<dbReference type="RefSeq" id="WP_185788687.1">
    <property type="nucleotide sequence ID" value="NZ_JACLCP010000002.1"/>
</dbReference>
<dbReference type="AlphaFoldDB" id="A0A842IQH0"/>
<keyword evidence="2" id="KW-1185">Reference proteome</keyword>
<dbReference type="Proteomes" id="UP000533900">
    <property type="component" value="Unassembled WGS sequence"/>
</dbReference>
<organism evidence="1 2">
    <name type="scientific">Winogradskyella flava</name>
    <dbReference type="NCBI Taxonomy" id="1884876"/>
    <lineage>
        <taxon>Bacteria</taxon>
        <taxon>Pseudomonadati</taxon>
        <taxon>Bacteroidota</taxon>
        <taxon>Flavobacteriia</taxon>
        <taxon>Flavobacteriales</taxon>
        <taxon>Flavobacteriaceae</taxon>
        <taxon>Winogradskyella</taxon>
    </lineage>
</organism>
<protein>
    <submittedName>
        <fullName evidence="1">SRPBCC family protein</fullName>
    </submittedName>
</protein>
<accession>A0A842IQH0</accession>
<proteinExistence type="predicted"/>
<sequence length="154" mass="18005">MPQILVETQIDADIKICFDLARDVGFYKNSLKEPTEIPISGKISGLVEKGDYVTWETNHLNLIQHLTLKVTAYDRPFLFVDEMVRGEFKSYRHEHIFETCDGCTRMIDKLYFESSYGILGKITDKFLLKRHMTKLLITRNALLKQKAEELFNIR</sequence>
<name>A0A842IQH0_9FLAO</name>
<dbReference type="InterPro" id="IPR023393">
    <property type="entry name" value="START-like_dom_sf"/>
</dbReference>